<accession>A0ABW7UYF0</accession>
<keyword evidence="2" id="KW-1185">Reference proteome</keyword>
<organism evidence="1 2">
    <name type="scientific">Streptomyces pathocidini</name>
    <dbReference type="NCBI Taxonomy" id="1650571"/>
    <lineage>
        <taxon>Bacteria</taxon>
        <taxon>Bacillati</taxon>
        <taxon>Actinomycetota</taxon>
        <taxon>Actinomycetes</taxon>
        <taxon>Kitasatosporales</taxon>
        <taxon>Streptomycetaceae</taxon>
        <taxon>Streptomyces</taxon>
    </lineage>
</organism>
<comment type="caution">
    <text evidence="1">The sequence shown here is derived from an EMBL/GenBank/DDBJ whole genome shotgun (WGS) entry which is preliminary data.</text>
</comment>
<dbReference type="EMBL" id="JBIRWE010000009">
    <property type="protein sequence ID" value="MFI1966432.1"/>
    <property type="molecule type" value="Genomic_DNA"/>
</dbReference>
<proteinExistence type="predicted"/>
<reference evidence="1 2" key="1">
    <citation type="submission" date="2024-10" db="EMBL/GenBank/DDBJ databases">
        <title>The Natural Products Discovery Center: Release of the First 8490 Sequenced Strains for Exploring Actinobacteria Biosynthetic Diversity.</title>
        <authorList>
            <person name="Kalkreuter E."/>
            <person name="Kautsar S.A."/>
            <person name="Yang D."/>
            <person name="Bader C.D."/>
            <person name="Teijaro C.N."/>
            <person name="Fluegel L."/>
            <person name="Davis C.M."/>
            <person name="Simpson J.R."/>
            <person name="Lauterbach L."/>
            <person name="Steele A.D."/>
            <person name="Gui C."/>
            <person name="Meng S."/>
            <person name="Li G."/>
            <person name="Viehrig K."/>
            <person name="Ye F."/>
            <person name="Su P."/>
            <person name="Kiefer A.F."/>
            <person name="Nichols A."/>
            <person name="Cepeda A.J."/>
            <person name="Yan W."/>
            <person name="Fan B."/>
            <person name="Jiang Y."/>
            <person name="Adhikari A."/>
            <person name="Zheng C.-J."/>
            <person name="Schuster L."/>
            <person name="Cowan T.M."/>
            <person name="Smanski M.J."/>
            <person name="Chevrette M.G."/>
            <person name="De Carvalho L.P.S."/>
            <person name="Shen B."/>
        </authorList>
    </citation>
    <scope>NUCLEOTIDE SEQUENCE [LARGE SCALE GENOMIC DNA]</scope>
    <source>
        <strain evidence="1 2">NPDC020327</strain>
    </source>
</reference>
<dbReference type="RefSeq" id="WP_055473538.1">
    <property type="nucleotide sequence ID" value="NZ_JBIRWE010000009.1"/>
</dbReference>
<protein>
    <submittedName>
        <fullName evidence="1">Carbohydrate ABC transporter substrate-binding protein</fullName>
    </submittedName>
</protein>
<evidence type="ECO:0000313" key="2">
    <source>
        <dbReference type="Proteomes" id="UP001611548"/>
    </source>
</evidence>
<dbReference type="SUPFAM" id="SSF53850">
    <property type="entry name" value="Periplasmic binding protein-like II"/>
    <property type="match status" value="1"/>
</dbReference>
<dbReference type="Proteomes" id="UP001611548">
    <property type="component" value="Unassembled WGS sequence"/>
</dbReference>
<gene>
    <name evidence="1" type="ORF">ACH429_20370</name>
</gene>
<sequence length="397" mass="42788">MTELRGLTWDHPRGYGPLEELARLDDAVPPGCETVGRPLRWDRQPLSGFESAPIADLADGYDILVVDHPGLGTALASGCLVPLDTLFDPAELKNWREAAVGASYDSYVLDGRTWALPLDAAAQVAAARPDLLEGRPLPRTWQEVRALSRTVPVTLCLGGPHAFLTFSSLCLAQGEEPARSGAEEYVSRETGLPALESMAELAPRGGGHVAALNPIGVLRAMANAGGPAYCPLVYGYVTYTRAGPYPLAFGDAPAWRPGGRPGSVLGGAGLAVSARRAGDPAVRDAVRDHLRRLLAEPVQCELFPVTGGQPAARAAWTDPWTNERWNGFYRDTLATVENAWVRPRWPGYPAFQTAASHLLREGLTEGAPHRDLLDALDARYREAVRDADRSPQPHHSH</sequence>
<dbReference type="Gene3D" id="3.40.190.10">
    <property type="entry name" value="Periplasmic binding protein-like II"/>
    <property type="match status" value="1"/>
</dbReference>
<name>A0ABW7UYF0_9ACTN</name>
<evidence type="ECO:0000313" key="1">
    <source>
        <dbReference type="EMBL" id="MFI1966432.1"/>
    </source>
</evidence>